<dbReference type="Proteomes" id="UP000193944">
    <property type="component" value="Unassembled WGS sequence"/>
</dbReference>
<dbReference type="CDD" id="cd20071">
    <property type="entry name" value="SET_SMYD"/>
    <property type="match status" value="1"/>
</dbReference>
<organism evidence="2 3">
    <name type="scientific">Anaeromyces robustus</name>
    <dbReference type="NCBI Taxonomy" id="1754192"/>
    <lineage>
        <taxon>Eukaryota</taxon>
        <taxon>Fungi</taxon>
        <taxon>Fungi incertae sedis</taxon>
        <taxon>Chytridiomycota</taxon>
        <taxon>Chytridiomycota incertae sedis</taxon>
        <taxon>Neocallimastigomycetes</taxon>
        <taxon>Neocallimastigales</taxon>
        <taxon>Neocallimastigaceae</taxon>
        <taxon>Anaeromyces</taxon>
    </lineage>
</organism>
<gene>
    <name evidence="2" type="ORF">BCR32DRAFT_195803</name>
</gene>
<evidence type="ECO:0000313" key="3">
    <source>
        <dbReference type="Proteomes" id="UP000193944"/>
    </source>
</evidence>
<dbReference type="EMBL" id="MCFG01000074">
    <property type="protein sequence ID" value="ORX83366.1"/>
    <property type="molecule type" value="Genomic_DNA"/>
</dbReference>
<dbReference type="PROSITE" id="PS50280">
    <property type="entry name" value="SET"/>
    <property type="match status" value="1"/>
</dbReference>
<evidence type="ECO:0000313" key="2">
    <source>
        <dbReference type="EMBL" id="ORX83366.1"/>
    </source>
</evidence>
<accession>A0A1Y1XD52</accession>
<evidence type="ECO:0000259" key="1">
    <source>
        <dbReference type="PROSITE" id="PS50280"/>
    </source>
</evidence>
<dbReference type="SUPFAM" id="SSF82199">
    <property type="entry name" value="SET domain"/>
    <property type="match status" value="1"/>
</dbReference>
<feature type="domain" description="SET" evidence="1">
    <location>
        <begin position="1"/>
        <end position="36"/>
    </location>
</feature>
<comment type="caution">
    <text evidence="2">The sequence shown here is derived from an EMBL/GenBank/DDBJ whole genome shotgun (WGS) entry which is preliminary data.</text>
</comment>
<dbReference type="Pfam" id="PF00856">
    <property type="entry name" value="SET"/>
    <property type="match status" value="1"/>
</dbReference>
<dbReference type="Gene3D" id="2.170.270.10">
    <property type="entry name" value="SET domain"/>
    <property type="match status" value="1"/>
</dbReference>
<proteinExistence type="predicted"/>
<keyword evidence="3" id="KW-1185">Reference proteome</keyword>
<feature type="non-terminal residue" evidence="2">
    <location>
        <position position="62"/>
    </location>
</feature>
<dbReference type="PANTHER" id="PTHR12197">
    <property type="entry name" value="HISTONE-LYSINE N-METHYLTRANSFERASE SMYD"/>
    <property type="match status" value="1"/>
</dbReference>
<dbReference type="STRING" id="1754192.A0A1Y1XD52"/>
<reference evidence="2 3" key="1">
    <citation type="submission" date="2016-08" db="EMBL/GenBank/DDBJ databases">
        <title>A Parts List for Fungal Cellulosomes Revealed by Comparative Genomics.</title>
        <authorList>
            <consortium name="DOE Joint Genome Institute"/>
            <person name="Haitjema C.H."/>
            <person name="Gilmore S.P."/>
            <person name="Henske J.K."/>
            <person name="Solomon K.V."/>
            <person name="De Groot R."/>
            <person name="Kuo A."/>
            <person name="Mondo S.J."/>
            <person name="Salamov A.A."/>
            <person name="Labutti K."/>
            <person name="Zhao Z."/>
            <person name="Chiniquy J."/>
            <person name="Barry K."/>
            <person name="Brewer H.M."/>
            <person name="Purvine S.O."/>
            <person name="Wright A.T."/>
            <person name="Boxma B."/>
            <person name="Van Alen T."/>
            <person name="Hackstein J.H."/>
            <person name="Baker S.E."/>
            <person name="Grigoriev I.V."/>
            <person name="O'Malley M.A."/>
        </authorList>
    </citation>
    <scope>NUCLEOTIDE SEQUENCE [LARGE SCALE GENOMIC DNA]</scope>
    <source>
        <strain evidence="2 3">S4</strain>
    </source>
</reference>
<feature type="non-terminal residue" evidence="2">
    <location>
        <position position="1"/>
    </location>
</feature>
<dbReference type="InterPro" id="IPR001214">
    <property type="entry name" value="SET_dom"/>
</dbReference>
<name>A0A1Y1XD52_9FUNG</name>
<dbReference type="AlphaFoldDB" id="A0A1Y1XD52"/>
<dbReference type="InterPro" id="IPR046341">
    <property type="entry name" value="SET_dom_sf"/>
</dbReference>
<sequence>NHSCSPNATLYYHGNRQILRAMRDIQKGEEICITYTDVMNSRSHRKKILLKKYKFDCHCERC</sequence>
<dbReference type="InterPro" id="IPR050869">
    <property type="entry name" value="H3K4_H4K5_MeTrfase"/>
</dbReference>
<protein>
    <submittedName>
        <fullName evidence="2">SET domain-containing protein</fullName>
    </submittedName>
</protein>
<reference evidence="2 3" key="2">
    <citation type="submission" date="2016-08" db="EMBL/GenBank/DDBJ databases">
        <title>Pervasive Adenine N6-methylation of Active Genes in Fungi.</title>
        <authorList>
            <consortium name="DOE Joint Genome Institute"/>
            <person name="Mondo S.J."/>
            <person name="Dannebaum R.O."/>
            <person name="Kuo R.C."/>
            <person name="Labutti K."/>
            <person name="Haridas S."/>
            <person name="Kuo A."/>
            <person name="Salamov A."/>
            <person name="Ahrendt S.R."/>
            <person name="Lipzen A."/>
            <person name="Sullivan W."/>
            <person name="Andreopoulos W.B."/>
            <person name="Clum A."/>
            <person name="Lindquist E."/>
            <person name="Daum C."/>
            <person name="Ramamoorthy G.K."/>
            <person name="Gryganskyi A."/>
            <person name="Culley D."/>
            <person name="Magnuson J.K."/>
            <person name="James T.Y."/>
            <person name="O'Malley M.A."/>
            <person name="Stajich J.E."/>
            <person name="Spatafora J.W."/>
            <person name="Visel A."/>
            <person name="Grigoriev I.V."/>
        </authorList>
    </citation>
    <scope>NUCLEOTIDE SEQUENCE [LARGE SCALE GENOMIC DNA]</scope>
    <source>
        <strain evidence="2 3">S4</strain>
    </source>
</reference>
<dbReference type="OrthoDB" id="2132474at2759"/>